<gene>
    <name evidence="4" type="primary">DDAH1_1</name>
    <name evidence="4" type="ORF">GOODEAATRI_016090</name>
</gene>
<comment type="similarity">
    <text evidence="1">Belongs to the DDAH family.</text>
</comment>
<feature type="non-terminal residue" evidence="4">
    <location>
        <position position="1"/>
    </location>
</feature>
<dbReference type="EMBL" id="JAHRIO010051196">
    <property type="protein sequence ID" value="MEQ2175238.1"/>
    <property type="molecule type" value="Genomic_DNA"/>
</dbReference>
<proteinExistence type="inferred from homology"/>
<dbReference type="PANTHER" id="PTHR12737">
    <property type="entry name" value="DIMETHYLARGININE DIMETHYLAMINOHYDROLASE"/>
    <property type="match status" value="1"/>
</dbReference>
<evidence type="ECO:0000256" key="2">
    <source>
        <dbReference type="ARBA" id="ARBA00022801"/>
    </source>
</evidence>
<evidence type="ECO:0000256" key="1">
    <source>
        <dbReference type="ARBA" id="ARBA00008532"/>
    </source>
</evidence>
<evidence type="ECO:0000256" key="3">
    <source>
        <dbReference type="SAM" id="MobiDB-lite"/>
    </source>
</evidence>
<accession>A0ABV0NV46</accession>
<protein>
    <submittedName>
        <fullName evidence="4">N(G),N(G)-dimethylarginine dimethylaminohydrolase 1</fullName>
    </submittedName>
</protein>
<feature type="region of interest" description="Disordered" evidence="3">
    <location>
        <begin position="135"/>
        <end position="157"/>
    </location>
</feature>
<keyword evidence="2" id="KW-0378">Hydrolase</keyword>
<reference evidence="4 5" key="1">
    <citation type="submission" date="2021-06" db="EMBL/GenBank/DDBJ databases">
        <authorList>
            <person name="Palmer J.M."/>
        </authorList>
    </citation>
    <scope>NUCLEOTIDE SEQUENCE [LARGE SCALE GENOMIC DNA]</scope>
    <source>
        <strain evidence="4 5">GA_2019</strain>
        <tissue evidence="4">Muscle</tissue>
    </source>
</reference>
<evidence type="ECO:0000313" key="4">
    <source>
        <dbReference type="EMBL" id="MEQ2175238.1"/>
    </source>
</evidence>
<keyword evidence="5" id="KW-1185">Reference proteome</keyword>
<dbReference type="Proteomes" id="UP001476798">
    <property type="component" value="Unassembled WGS sequence"/>
</dbReference>
<dbReference type="SUPFAM" id="SSF55909">
    <property type="entry name" value="Pentein"/>
    <property type="match status" value="1"/>
</dbReference>
<dbReference type="PANTHER" id="PTHR12737:SF17">
    <property type="entry name" value="N(G),N(G)-DIMETHYLARGININE DIMETHYLAMINOHYDROLASE 1"/>
    <property type="match status" value="1"/>
</dbReference>
<evidence type="ECO:0000313" key="5">
    <source>
        <dbReference type="Proteomes" id="UP001476798"/>
    </source>
</evidence>
<dbReference type="Gene3D" id="3.75.10.10">
    <property type="entry name" value="L-arginine/glycine Amidinotransferase, Chain A"/>
    <property type="match status" value="1"/>
</dbReference>
<sequence>REFFVGLSKRTNQRGAEILADAFKDYAVSTVPVLEGLHLKSFCSMGGPGLIIIGSSEPAQKALKIMQQMSDHRYDKLTVPDDIAANCIYMNLPNKGHVLLHCTMEEFPESVKVKFISNPIFTFSQMHNYTVSDDAEGNTCGRKDHHQDSQSGLAAYI</sequence>
<name>A0ABV0NV46_9TELE</name>
<dbReference type="InterPro" id="IPR033199">
    <property type="entry name" value="DDAH-like"/>
</dbReference>
<organism evidence="4 5">
    <name type="scientific">Goodea atripinnis</name>
    <dbReference type="NCBI Taxonomy" id="208336"/>
    <lineage>
        <taxon>Eukaryota</taxon>
        <taxon>Metazoa</taxon>
        <taxon>Chordata</taxon>
        <taxon>Craniata</taxon>
        <taxon>Vertebrata</taxon>
        <taxon>Euteleostomi</taxon>
        <taxon>Actinopterygii</taxon>
        <taxon>Neopterygii</taxon>
        <taxon>Teleostei</taxon>
        <taxon>Neoteleostei</taxon>
        <taxon>Acanthomorphata</taxon>
        <taxon>Ovalentaria</taxon>
        <taxon>Atherinomorphae</taxon>
        <taxon>Cyprinodontiformes</taxon>
        <taxon>Goodeidae</taxon>
        <taxon>Goodea</taxon>
    </lineage>
</organism>
<comment type="caution">
    <text evidence="4">The sequence shown here is derived from an EMBL/GenBank/DDBJ whole genome shotgun (WGS) entry which is preliminary data.</text>
</comment>